<dbReference type="KEGG" id="por:APT59_16295"/>
<evidence type="ECO:0000313" key="1">
    <source>
        <dbReference type="EMBL" id="ALZ85684.1"/>
    </source>
</evidence>
<dbReference type="PANTHER" id="PTHR39337:SF1">
    <property type="entry name" value="BLR5642 PROTEIN"/>
    <property type="match status" value="1"/>
</dbReference>
<reference evidence="1 2" key="1">
    <citation type="submission" date="2016-01" db="EMBL/GenBank/DDBJ databases">
        <title>Annotation of Pseudomonas oryzihabitans USDA-ARS-USMARC-56511.</title>
        <authorList>
            <person name="Harhay G.P."/>
            <person name="Harhay D.M."/>
            <person name="Smith T.P.L."/>
            <person name="Bono J.L."/>
            <person name="Heaton M.P."/>
            <person name="Clawson M.L."/>
            <person name="Chitko-Mckown C.G."/>
            <person name="Capik S.F."/>
            <person name="DeDonder K.D."/>
            <person name="Apley M.D."/>
            <person name="Lubbers B.V."/>
            <person name="White B.J."/>
            <person name="Larson R.L."/>
        </authorList>
    </citation>
    <scope>NUCLEOTIDE SEQUENCE [LARGE SCALE GENOMIC DNA]</scope>
    <source>
        <strain evidence="1 2">USDA-ARS-USMARC-56511</strain>
    </source>
</reference>
<dbReference type="InterPro" id="IPR014519">
    <property type="entry name" value="UCP024492"/>
</dbReference>
<dbReference type="InterPro" id="IPR007438">
    <property type="entry name" value="DUF488"/>
</dbReference>
<gene>
    <name evidence="1" type="ORF">APT59_16295</name>
</gene>
<dbReference type="EMBL" id="CP013987">
    <property type="protein sequence ID" value="ALZ85684.1"/>
    <property type="molecule type" value="Genomic_DNA"/>
</dbReference>
<organism evidence="1 2">
    <name type="scientific">Pseudomonas oryzihabitans</name>
    <dbReference type="NCBI Taxonomy" id="47885"/>
    <lineage>
        <taxon>Bacteria</taxon>
        <taxon>Pseudomonadati</taxon>
        <taxon>Pseudomonadota</taxon>
        <taxon>Gammaproteobacteria</taxon>
        <taxon>Pseudomonadales</taxon>
        <taxon>Pseudomonadaceae</taxon>
        <taxon>Pseudomonas</taxon>
    </lineage>
</organism>
<evidence type="ECO:0008006" key="3">
    <source>
        <dbReference type="Google" id="ProtNLM"/>
    </source>
</evidence>
<name>A0A0U4X2P5_9PSED</name>
<accession>A0A0U4X2P5</accession>
<dbReference type="PANTHER" id="PTHR39337">
    <property type="entry name" value="BLR5642 PROTEIN"/>
    <property type="match status" value="1"/>
</dbReference>
<dbReference type="OrthoDB" id="9789109at2"/>
<dbReference type="Pfam" id="PF04343">
    <property type="entry name" value="DUF488"/>
    <property type="match status" value="1"/>
</dbReference>
<protein>
    <recommendedName>
        <fullName evidence="3">DUF488 domain-containing protein</fullName>
    </recommendedName>
</protein>
<dbReference type="PIRSF" id="PIRSF024492">
    <property type="entry name" value="UCP024492"/>
    <property type="match status" value="1"/>
</dbReference>
<dbReference type="Proteomes" id="UP000064137">
    <property type="component" value="Chromosome"/>
</dbReference>
<dbReference type="AlphaFoldDB" id="A0A0U4X2P5"/>
<sequence>MILTLGHSNHPLARYIELLQAQEVTAVADVRSQPYSRHVPQYRREALREGLAAAGIAYVFLGQELGARSPDPAHYEDGQVRYDRLAASALFQRGLLRLEQGQARWRIALLCAERDPLTCHRGLLVAPCLMQRGLAVTHIHPDGRLESQAELEDRLLATSGLADGDLFSSREERFARAYARHGWG</sequence>
<dbReference type="RefSeq" id="WP_059315813.1">
    <property type="nucleotide sequence ID" value="NZ_CP013987.1"/>
</dbReference>
<proteinExistence type="predicted"/>
<evidence type="ECO:0000313" key="2">
    <source>
        <dbReference type="Proteomes" id="UP000064137"/>
    </source>
</evidence>